<dbReference type="EMBL" id="SRHE01000453">
    <property type="protein sequence ID" value="TWW08921.1"/>
    <property type="molecule type" value="Genomic_DNA"/>
</dbReference>
<keyword evidence="3" id="KW-1185">Reference proteome</keyword>
<accession>A0A5C6M797</accession>
<evidence type="ECO:0000313" key="2">
    <source>
        <dbReference type="EMBL" id="TWW09629.1"/>
    </source>
</evidence>
<evidence type="ECO:0000313" key="1">
    <source>
        <dbReference type="EMBL" id="TWW08921.1"/>
    </source>
</evidence>
<protein>
    <submittedName>
        <fullName evidence="1">Uncharacterized protein</fullName>
    </submittedName>
</protein>
<feature type="non-terminal residue" evidence="1">
    <location>
        <position position="35"/>
    </location>
</feature>
<sequence length="35" mass="4091">MQLSSWYIDWVYRTVHEFIDSEQVLGNDQQAGFGA</sequence>
<evidence type="ECO:0000313" key="3">
    <source>
        <dbReference type="Proteomes" id="UP000321083"/>
    </source>
</evidence>
<dbReference type="AlphaFoldDB" id="A0A5C6M797"/>
<reference evidence="1 3" key="1">
    <citation type="submission" date="2019-08" db="EMBL/GenBank/DDBJ databases">
        <title>100 year-old enigma solved: identification of Planctomyces bekefii, the type genus and species of the phylum Planctomycetes.</title>
        <authorList>
            <person name="Svetlana D.N."/>
            <person name="Overmann J."/>
        </authorList>
    </citation>
    <scope>NUCLEOTIDE SEQUENCE [LARGE SCALE GENOMIC DNA]</scope>
    <source>
        <strain evidence="1">Phe10_nw2017</strain>
    </source>
</reference>
<organism evidence="1 3">
    <name type="scientific">Planctomyces bekefii</name>
    <dbReference type="NCBI Taxonomy" id="1653850"/>
    <lineage>
        <taxon>Bacteria</taxon>
        <taxon>Pseudomonadati</taxon>
        <taxon>Planctomycetota</taxon>
        <taxon>Planctomycetia</taxon>
        <taxon>Planctomycetales</taxon>
        <taxon>Planctomycetaceae</taxon>
        <taxon>Planctomyces</taxon>
    </lineage>
</organism>
<gene>
    <name evidence="2" type="ORF">E3A20_12380</name>
    <name evidence="1" type="ORF">E3A20_19490</name>
</gene>
<reference evidence="1 3" key="2">
    <citation type="submission" date="2019-08" db="EMBL/GenBank/DDBJ databases">
        <authorList>
            <person name="Henke P."/>
        </authorList>
    </citation>
    <scope>NUCLEOTIDE SEQUENCE [LARGE SCALE GENOMIC DNA]</scope>
    <source>
        <strain evidence="1">Phe10_nw2017</strain>
    </source>
</reference>
<dbReference type="Proteomes" id="UP000321083">
    <property type="component" value="Unassembled WGS sequence"/>
</dbReference>
<proteinExistence type="predicted"/>
<comment type="caution">
    <text evidence="1">The sequence shown here is derived from an EMBL/GenBank/DDBJ whole genome shotgun (WGS) entry which is preliminary data.</text>
</comment>
<dbReference type="EMBL" id="SRHE01000220">
    <property type="protein sequence ID" value="TWW09629.1"/>
    <property type="molecule type" value="Genomic_DNA"/>
</dbReference>
<name>A0A5C6M797_9PLAN</name>